<organism evidence="6 7">
    <name type="scientific">Blyttiomyces helicus</name>
    <dbReference type="NCBI Taxonomy" id="388810"/>
    <lineage>
        <taxon>Eukaryota</taxon>
        <taxon>Fungi</taxon>
        <taxon>Fungi incertae sedis</taxon>
        <taxon>Chytridiomycota</taxon>
        <taxon>Chytridiomycota incertae sedis</taxon>
        <taxon>Chytridiomycetes</taxon>
        <taxon>Chytridiomycetes incertae sedis</taxon>
        <taxon>Blyttiomyces</taxon>
    </lineage>
</organism>
<keyword evidence="7" id="KW-1185">Reference proteome</keyword>
<name>A0A4P9W7H3_9FUNG</name>
<dbReference type="EMBL" id="KZ997770">
    <property type="protein sequence ID" value="RKO86978.1"/>
    <property type="molecule type" value="Genomic_DNA"/>
</dbReference>
<dbReference type="AlphaFoldDB" id="A0A4P9W7H3"/>
<accession>A0A4P9W7H3</accession>
<evidence type="ECO:0000256" key="3">
    <source>
        <dbReference type="ARBA" id="ARBA00022737"/>
    </source>
</evidence>
<dbReference type="OrthoDB" id="427795at2759"/>
<comment type="subcellular location">
    <subcellularLocation>
        <location evidence="1">Nucleus</location>
    </subcellularLocation>
</comment>
<dbReference type="SUPFAM" id="SSF50978">
    <property type="entry name" value="WD40 repeat-like"/>
    <property type="match status" value="1"/>
</dbReference>
<sequence length="295" mass="31379">MTYSTFEICEFLDHKPSKVRWSPSPHNVDTLTFATCTSDSAAPSLTLWSVTSTARQPDLLDPMISLAPVLDAQQWLTGATNSHAADMAWAGESSIVLAGRDGVISVVELPVQGEIGDRALETVVQFAPHRGGKTVGEVGCCALAVQGTRENAKLATAGTDGSLSFCSVDGIAVDLMKDADPLSITGLAWRTSSEVPTVLATGNQDGEIRVWDVRFAAKPQSTLFSAHSSDIWEVAFSPNSNEIVSCSEDGSVCMVSWQNISPTVGPDLYGRTDAPVRRFELVLPANGTVASNIRH</sequence>
<evidence type="ECO:0000256" key="5">
    <source>
        <dbReference type="PROSITE-ProRule" id="PRU00221"/>
    </source>
</evidence>
<dbReference type="PROSITE" id="PS50082">
    <property type="entry name" value="WD_REPEATS_2"/>
    <property type="match status" value="2"/>
</dbReference>
<evidence type="ECO:0000313" key="6">
    <source>
        <dbReference type="EMBL" id="RKO86978.1"/>
    </source>
</evidence>
<protein>
    <submittedName>
        <fullName evidence="6">WD40-repeat-containing domain protein</fullName>
    </submittedName>
</protein>
<keyword evidence="4" id="KW-0539">Nucleus</keyword>
<dbReference type="Pfam" id="PF00400">
    <property type="entry name" value="WD40"/>
    <property type="match status" value="2"/>
</dbReference>
<evidence type="ECO:0000313" key="7">
    <source>
        <dbReference type="Proteomes" id="UP000269721"/>
    </source>
</evidence>
<dbReference type="Proteomes" id="UP000269721">
    <property type="component" value="Unassembled WGS sequence"/>
</dbReference>
<feature type="repeat" description="WD" evidence="5">
    <location>
        <begin position="224"/>
        <end position="252"/>
    </location>
</feature>
<reference evidence="7" key="1">
    <citation type="journal article" date="2018" name="Nat. Microbiol.">
        <title>Leveraging single-cell genomics to expand the fungal tree of life.</title>
        <authorList>
            <person name="Ahrendt S.R."/>
            <person name="Quandt C.A."/>
            <person name="Ciobanu D."/>
            <person name="Clum A."/>
            <person name="Salamov A."/>
            <person name="Andreopoulos B."/>
            <person name="Cheng J.F."/>
            <person name="Woyke T."/>
            <person name="Pelin A."/>
            <person name="Henrissat B."/>
            <person name="Reynolds N.K."/>
            <person name="Benny G.L."/>
            <person name="Smith M.E."/>
            <person name="James T.Y."/>
            <person name="Grigoriev I.V."/>
        </authorList>
    </citation>
    <scope>NUCLEOTIDE SEQUENCE [LARGE SCALE GENOMIC DNA]</scope>
</reference>
<evidence type="ECO:0000256" key="4">
    <source>
        <dbReference type="ARBA" id="ARBA00023242"/>
    </source>
</evidence>
<dbReference type="PROSITE" id="PS00678">
    <property type="entry name" value="WD_REPEATS_1"/>
    <property type="match status" value="1"/>
</dbReference>
<gene>
    <name evidence="6" type="ORF">BDK51DRAFT_31555</name>
</gene>
<dbReference type="Gene3D" id="2.130.10.10">
    <property type="entry name" value="YVTN repeat-like/Quinoprotein amine dehydrogenase"/>
    <property type="match status" value="1"/>
</dbReference>
<dbReference type="PANTHER" id="PTHR22652:SF0">
    <property type="entry name" value="NUCLEOPORIN NUP43"/>
    <property type="match status" value="1"/>
</dbReference>
<dbReference type="SMART" id="SM00320">
    <property type="entry name" value="WD40"/>
    <property type="match status" value="3"/>
</dbReference>
<proteinExistence type="predicted"/>
<keyword evidence="2 5" id="KW-0853">WD repeat</keyword>
<dbReference type="InterPro" id="IPR001680">
    <property type="entry name" value="WD40_rpt"/>
</dbReference>
<keyword evidence="3" id="KW-0677">Repeat</keyword>
<dbReference type="InterPro" id="IPR015943">
    <property type="entry name" value="WD40/YVTN_repeat-like_dom_sf"/>
</dbReference>
<evidence type="ECO:0000256" key="1">
    <source>
        <dbReference type="ARBA" id="ARBA00004123"/>
    </source>
</evidence>
<dbReference type="InterPro" id="IPR036322">
    <property type="entry name" value="WD40_repeat_dom_sf"/>
</dbReference>
<evidence type="ECO:0000256" key="2">
    <source>
        <dbReference type="ARBA" id="ARBA00022574"/>
    </source>
</evidence>
<dbReference type="GO" id="GO:0031080">
    <property type="term" value="C:nuclear pore outer ring"/>
    <property type="evidence" value="ECO:0007669"/>
    <property type="project" value="TreeGrafter"/>
</dbReference>
<dbReference type="InterPro" id="IPR019775">
    <property type="entry name" value="WD40_repeat_CS"/>
</dbReference>
<dbReference type="PANTHER" id="PTHR22652">
    <property type="entry name" value="NUCLEOPORIN NUP43"/>
    <property type="match status" value="1"/>
</dbReference>
<feature type="repeat" description="WD" evidence="5">
    <location>
        <begin position="199"/>
        <end position="221"/>
    </location>
</feature>